<comment type="caution">
    <text evidence="1">The sequence shown here is derived from an EMBL/GenBank/DDBJ whole genome shotgun (WGS) entry which is preliminary data.</text>
</comment>
<keyword evidence="2" id="KW-1185">Reference proteome</keyword>
<dbReference type="Proteomes" id="UP000198406">
    <property type="component" value="Unassembled WGS sequence"/>
</dbReference>
<gene>
    <name evidence="1" type="ORF">FisN_17Hu013</name>
</gene>
<protein>
    <submittedName>
        <fullName evidence="1">Uncharacterized protein</fullName>
    </submittedName>
</protein>
<accession>A0A1Z5JGN2</accession>
<dbReference type="InParanoid" id="A0A1Z5JGN2"/>
<name>A0A1Z5JGN2_FISSO</name>
<organism evidence="1 2">
    <name type="scientific">Fistulifera solaris</name>
    <name type="common">Oleaginous diatom</name>
    <dbReference type="NCBI Taxonomy" id="1519565"/>
    <lineage>
        <taxon>Eukaryota</taxon>
        <taxon>Sar</taxon>
        <taxon>Stramenopiles</taxon>
        <taxon>Ochrophyta</taxon>
        <taxon>Bacillariophyta</taxon>
        <taxon>Bacillariophyceae</taxon>
        <taxon>Bacillariophycidae</taxon>
        <taxon>Naviculales</taxon>
        <taxon>Naviculaceae</taxon>
        <taxon>Fistulifera</taxon>
    </lineage>
</organism>
<sequence length="221" mass="24778">MIETQDDAYIPDKDVTVRAATSYSFTGIGDSLMVDPPGYIAPDQQDLMLIDITSTILHSKECTASIGRGNQYLSRAKSFPLEWPATGVVYGYNKRLMISLPCRRRGPNNKVLNIFFLVDTGSPMSYLCREAMTALIGDPTRNVPAQLFVAVQNESFYMPFFMSPLGTKEVPGHFRDANVLGMDFLQRAGLCMTVHTPIDLFRLFKSDDRSMFQDYSAEDLD</sequence>
<dbReference type="AlphaFoldDB" id="A0A1Z5JGN2"/>
<evidence type="ECO:0000313" key="1">
    <source>
        <dbReference type="EMBL" id="GAX13086.1"/>
    </source>
</evidence>
<evidence type="ECO:0000313" key="2">
    <source>
        <dbReference type="Proteomes" id="UP000198406"/>
    </source>
</evidence>
<dbReference type="OrthoDB" id="422081at2759"/>
<reference evidence="1 2" key="1">
    <citation type="journal article" date="2015" name="Plant Cell">
        <title>Oil accumulation by the oleaginous diatom Fistulifera solaris as revealed by the genome and transcriptome.</title>
        <authorList>
            <person name="Tanaka T."/>
            <person name="Maeda Y."/>
            <person name="Veluchamy A."/>
            <person name="Tanaka M."/>
            <person name="Abida H."/>
            <person name="Marechal E."/>
            <person name="Bowler C."/>
            <person name="Muto M."/>
            <person name="Sunaga Y."/>
            <person name="Tanaka M."/>
            <person name="Yoshino T."/>
            <person name="Taniguchi T."/>
            <person name="Fukuda Y."/>
            <person name="Nemoto M."/>
            <person name="Matsumoto M."/>
            <person name="Wong P.S."/>
            <person name="Aburatani S."/>
            <person name="Fujibuchi W."/>
        </authorList>
    </citation>
    <scope>NUCLEOTIDE SEQUENCE [LARGE SCALE GENOMIC DNA]</scope>
    <source>
        <strain evidence="1 2">JPCC DA0580</strain>
    </source>
</reference>
<dbReference type="EMBL" id="BDSP01000061">
    <property type="protein sequence ID" value="GAX13086.1"/>
    <property type="molecule type" value="Genomic_DNA"/>
</dbReference>
<proteinExistence type="predicted"/>